<evidence type="ECO:0000313" key="3">
    <source>
        <dbReference type="Proteomes" id="UP000035062"/>
    </source>
</evidence>
<name>I9P1W9_9ALTE</name>
<evidence type="ECO:0008006" key="4">
    <source>
        <dbReference type="Google" id="ProtNLM"/>
    </source>
</evidence>
<feature type="chain" id="PRO_5003723123" description="DUF3016 domain-containing protein" evidence="1">
    <location>
        <begin position="22"/>
        <end position="179"/>
    </location>
</feature>
<dbReference type="Proteomes" id="UP000035062">
    <property type="component" value="Unassembled WGS sequence"/>
</dbReference>
<organism evidence="2 3">
    <name type="scientific">Alishewanella agri BL06</name>
    <dbReference type="NCBI Taxonomy" id="1195246"/>
    <lineage>
        <taxon>Bacteria</taxon>
        <taxon>Pseudomonadati</taxon>
        <taxon>Pseudomonadota</taxon>
        <taxon>Gammaproteobacteria</taxon>
        <taxon>Alteromonadales</taxon>
        <taxon>Alteromonadaceae</taxon>
        <taxon>Alishewanella</taxon>
    </lineage>
</organism>
<accession>I9P1W9</accession>
<dbReference type="Pfam" id="PF11454">
    <property type="entry name" value="DUF3016"/>
    <property type="match status" value="1"/>
</dbReference>
<keyword evidence="1" id="KW-0732">Signal</keyword>
<comment type="caution">
    <text evidence="2">The sequence shown here is derived from an EMBL/GenBank/DDBJ whole genome shotgun (WGS) entry which is preliminary data.</text>
</comment>
<reference evidence="2 3" key="1">
    <citation type="journal article" date="2012" name="J. Bacteriol.">
        <title>Genome Sequence of Pectin-Degrading Alishewanella agri, Isolated from Landfill Soil.</title>
        <authorList>
            <person name="Kim J."/>
            <person name="Jung J."/>
            <person name="Sung J.S."/>
            <person name="Chun J."/>
            <person name="Park W."/>
        </authorList>
    </citation>
    <scope>NUCLEOTIDE SEQUENCE [LARGE SCALE GENOMIC DNA]</scope>
    <source>
        <strain evidence="2 3">BL06</strain>
    </source>
</reference>
<keyword evidence="3" id="KW-1185">Reference proteome</keyword>
<feature type="signal peptide" evidence="1">
    <location>
        <begin position="1"/>
        <end position="21"/>
    </location>
</feature>
<dbReference type="InterPro" id="IPR021557">
    <property type="entry name" value="DUF3016"/>
</dbReference>
<evidence type="ECO:0000313" key="2">
    <source>
        <dbReference type="EMBL" id="EIW88729.1"/>
    </source>
</evidence>
<dbReference type="eggNOG" id="ENOG50331S4">
    <property type="taxonomic scope" value="Bacteria"/>
</dbReference>
<proteinExistence type="predicted"/>
<dbReference type="PATRIC" id="fig|1195246.3.peg.1588"/>
<dbReference type="AlphaFoldDB" id="I9P1W9"/>
<sequence length="179" mass="20141">MRNSLLVLTMLAAFGIADAQAAAAEVKVTFEQPEKFTDIRPTNESRSRYEQKVLKSVEKIFTDLAAKMPEGYQWQVTVTDIDLAGDVDYFAGPSGQALRIVKDIYSPAVRFSHSLRDNYGEEVLSGEEKLRDMAFLQRLSKTGTRPEFEHEQLMLQDWFNKTVQPAVTQHAAVAPKVSN</sequence>
<protein>
    <recommendedName>
        <fullName evidence="4">DUF3016 domain-containing protein</fullName>
    </recommendedName>
</protein>
<evidence type="ECO:0000256" key="1">
    <source>
        <dbReference type="SAM" id="SignalP"/>
    </source>
</evidence>
<dbReference type="RefSeq" id="WP_008984483.1">
    <property type="nucleotide sequence ID" value="NZ_AKKU01000015.1"/>
</dbReference>
<dbReference type="EMBL" id="AKKU01000015">
    <property type="protein sequence ID" value="EIW88729.1"/>
    <property type="molecule type" value="Genomic_DNA"/>
</dbReference>
<gene>
    <name evidence="2" type="ORF">AGRI_08085</name>
</gene>
<dbReference type="STRING" id="1195246.AGRI_08085"/>